<evidence type="ECO:0000256" key="5">
    <source>
        <dbReference type="PIRNR" id="PIRNR005992"/>
    </source>
</evidence>
<dbReference type="Proteomes" id="UP001217089">
    <property type="component" value="Unassembled WGS sequence"/>
</dbReference>
<name>A0ABQ9F004_TEGGR</name>
<reference evidence="7 8" key="1">
    <citation type="submission" date="2022-12" db="EMBL/GenBank/DDBJ databases">
        <title>Chromosome-level genome of Tegillarca granosa.</title>
        <authorList>
            <person name="Kim J."/>
        </authorList>
    </citation>
    <scope>NUCLEOTIDE SEQUENCE [LARGE SCALE GENOMIC DNA]</scope>
    <source>
        <strain evidence="7">Teg-2019</strain>
        <tissue evidence="7">Adductor muscle</tissue>
    </source>
</reference>
<dbReference type="PRINTS" id="PR00314">
    <property type="entry name" value="CLATHRINADPT"/>
</dbReference>
<dbReference type="Gene3D" id="2.60.40.1170">
    <property type="entry name" value="Mu homology domain, subdomain B"/>
    <property type="match status" value="2"/>
</dbReference>
<dbReference type="PANTHER" id="PTHR10529">
    <property type="entry name" value="AP COMPLEX SUBUNIT MU"/>
    <property type="match status" value="1"/>
</dbReference>
<evidence type="ECO:0000256" key="1">
    <source>
        <dbReference type="ARBA" id="ARBA00004308"/>
    </source>
</evidence>
<keyword evidence="8" id="KW-1185">Reference proteome</keyword>
<dbReference type="Gene3D" id="3.30.450.60">
    <property type="match status" value="1"/>
</dbReference>
<evidence type="ECO:0000313" key="8">
    <source>
        <dbReference type="Proteomes" id="UP001217089"/>
    </source>
</evidence>
<dbReference type="InterPro" id="IPR050431">
    <property type="entry name" value="Adaptor_comp_med_subunit"/>
</dbReference>
<evidence type="ECO:0000259" key="6">
    <source>
        <dbReference type="PROSITE" id="PS51072"/>
    </source>
</evidence>
<proteinExistence type="inferred from homology"/>
<dbReference type="PROSITE" id="PS51072">
    <property type="entry name" value="MHD"/>
    <property type="match status" value="1"/>
</dbReference>
<dbReference type="Pfam" id="PF00928">
    <property type="entry name" value="Adap_comp_sub"/>
    <property type="match status" value="1"/>
</dbReference>
<comment type="similarity">
    <text evidence="5">Belongs to the adaptor complexes medium subunit family.</text>
</comment>
<dbReference type="InterPro" id="IPR011012">
    <property type="entry name" value="Longin-like_dom_sf"/>
</dbReference>
<dbReference type="InterPro" id="IPR028565">
    <property type="entry name" value="MHD"/>
</dbReference>
<dbReference type="SUPFAM" id="SSF49447">
    <property type="entry name" value="Second domain of Mu2 adaptin subunit (ap50) of ap2 adaptor"/>
    <property type="match status" value="1"/>
</dbReference>
<dbReference type="InterPro" id="IPR036168">
    <property type="entry name" value="AP2_Mu_C_sf"/>
</dbReference>
<dbReference type="PIRSF" id="PIRSF005992">
    <property type="entry name" value="Clathrin_mu"/>
    <property type="match status" value="1"/>
</dbReference>
<feature type="domain" description="MHD" evidence="6">
    <location>
        <begin position="149"/>
        <end position="409"/>
    </location>
</feature>
<keyword evidence="3 5" id="KW-0653">Protein transport</keyword>
<evidence type="ECO:0000256" key="4">
    <source>
        <dbReference type="ARBA" id="ARBA00023136"/>
    </source>
</evidence>
<dbReference type="EMBL" id="JARBDR010000657">
    <property type="protein sequence ID" value="KAJ8308970.1"/>
    <property type="molecule type" value="Genomic_DNA"/>
</dbReference>
<protein>
    <recommendedName>
        <fullName evidence="6">MHD domain-containing protein</fullName>
    </recommendedName>
</protein>
<gene>
    <name evidence="7" type="ORF">KUTeg_013844</name>
</gene>
<evidence type="ECO:0000313" key="7">
    <source>
        <dbReference type="EMBL" id="KAJ8308970.1"/>
    </source>
</evidence>
<evidence type="ECO:0000256" key="2">
    <source>
        <dbReference type="ARBA" id="ARBA00022448"/>
    </source>
</evidence>
<evidence type="ECO:0000256" key="3">
    <source>
        <dbReference type="ARBA" id="ARBA00022927"/>
    </source>
</evidence>
<organism evidence="7 8">
    <name type="scientific">Tegillarca granosa</name>
    <name type="common">Malaysian cockle</name>
    <name type="synonym">Anadara granosa</name>
    <dbReference type="NCBI Taxonomy" id="220873"/>
    <lineage>
        <taxon>Eukaryota</taxon>
        <taxon>Metazoa</taxon>
        <taxon>Spiralia</taxon>
        <taxon>Lophotrochozoa</taxon>
        <taxon>Mollusca</taxon>
        <taxon>Bivalvia</taxon>
        <taxon>Autobranchia</taxon>
        <taxon>Pteriomorphia</taxon>
        <taxon>Arcoida</taxon>
        <taxon>Arcoidea</taxon>
        <taxon>Arcidae</taxon>
        <taxon>Tegillarca</taxon>
    </lineage>
</organism>
<accession>A0ABQ9F004</accession>
<comment type="caution">
    <text evidence="7">The sequence shown here is derived from an EMBL/GenBank/DDBJ whole genome shotgun (WGS) entry which is preliminary data.</text>
</comment>
<dbReference type="InterPro" id="IPR001392">
    <property type="entry name" value="Clathrin_mu"/>
</dbReference>
<comment type="subcellular location">
    <subcellularLocation>
        <location evidence="1">Endomembrane system</location>
    </subcellularLocation>
</comment>
<keyword evidence="4" id="KW-0472">Membrane</keyword>
<dbReference type="SUPFAM" id="SSF64356">
    <property type="entry name" value="SNARE-like"/>
    <property type="match status" value="1"/>
</dbReference>
<keyword evidence="2 5" id="KW-0813">Transport</keyword>
<sequence length="412" mass="45903">MKISECLYRKNRCDSRNDSKETFIQKLKNNKNGQLPPHFEENGICFYFVKKSSLYFVATSRTNVSPILVIEILTRIQHVLKDFLGVITEESVRANNLLVMEILDDIMDNGYVQLASTEKLRPYIQSNTVISKSTREPTKDIGSRMFGIEMRVAPGTASNKPVIGPTADQGTPVRLEVNGAISMKNFLSGGSAIKLALNEDLSISSGDSLKAYGTQVQLDKCTFHSCVKLDLFEESRVLLIQPPVGEVPVLTYSVSGDVALNLPFKLSPFVSDLDGSRDLMLTLRLKSEIPSNTSAVNVVVIVPVSRNVNSVSQHLSGPGQTAEYISSDKKILWKIKKFPGKTEMIAQFRLINQTSGQIHKQDIGPAVLEFEVSGYTCSGLLIRYLKMPDRENARRWMRYITVADSYVIKLVQ</sequence>